<sequence length="93" mass="10906">MKSDKSEVLKEFRTLPGVGKVIAEDLWNLGVRSKAELAKLDPEKLYEEICEYQGARVDLCMLYVFRCAVYVSATSDPEPEKMKWWFWKDRQLV</sequence>
<accession>A0A2M9YHM0</accession>
<comment type="caution">
    <text evidence="1">The sequence shown here is derived from an EMBL/GenBank/DDBJ whole genome shotgun (WGS) entry which is preliminary data.</text>
</comment>
<keyword evidence="2" id="KW-1185">Reference proteome</keyword>
<gene>
    <name evidence="1" type="ORF">CH362_04535</name>
</gene>
<dbReference type="RefSeq" id="WP_100709118.1">
    <property type="nucleotide sequence ID" value="NZ_NPDR01000001.1"/>
</dbReference>
<dbReference type="OrthoDB" id="9790407at2"/>
<evidence type="ECO:0000313" key="2">
    <source>
        <dbReference type="Proteomes" id="UP000231926"/>
    </source>
</evidence>
<dbReference type="SUPFAM" id="SSF158702">
    <property type="entry name" value="Sec63 N-terminal domain-like"/>
    <property type="match status" value="1"/>
</dbReference>
<dbReference type="Pfam" id="PF11731">
    <property type="entry name" value="Cdd1"/>
    <property type="match status" value="1"/>
</dbReference>
<dbReference type="AlphaFoldDB" id="A0A2M9YHM0"/>
<protein>
    <submittedName>
        <fullName evidence="1">Pathogenicity locus</fullName>
    </submittedName>
</protein>
<dbReference type="EMBL" id="NPDR01000001">
    <property type="protein sequence ID" value="PJZ51027.1"/>
    <property type="molecule type" value="Genomic_DNA"/>
</dbReference>
<reference evidence="1 2" key="1">
    <citation type="submission" date="2017-07" db="EMBL/GenBank/DDBJ databases">
        <title>Leptospira spp. isolated from tropical soils.</title>
        <authorList>
            <person name="Thibeaux R."/>
            <person name="Iraola G."/>
            <person name="Ferres I."/>
            <person name="Bierque E."/>
            <person name="Girault D."/>
            <person name="Soupe-Gilbert M.-E."/>
            <person name="Picardeau M."/>
            <person name="Goarant C."/>
        </authorList>
    </citation>
    <scope>NUCLEOTIDE SEQUENCE [LARGE SCALE GENOMIC DNA]</scope>
    <source>
        <strain evidence="1 2">FH4-C-A2</strain>
    </source>
</reference>
<name>A0A2M9YHM0_9LEPT</name>
<organism evidence="1 2">
    <name type="scientific">Leptospira saintgironsiae</name>
    <dbReference type="NCBI Taxonomy" id="2023183"/>
    <lineage>
        <taxon>Bacteria</taxon>
        <taxon>Pseudomonadati</taxon>
        <taxon>Spirochaetota</taxon>
        <taxon>Spirochaetia</taxon>
        <taxon>Leptospirales</taxon>
        <taxon>Leptospiraceae</taxon>
        <taxon>Leptospira</taxon>
    </lineage>
</organism>
<dbReference type="Proteomes" id="UP000231926">
    <property type="component" value="Unassembled WGS sequence"/>
</dbReference>
<dbReference type="Gene3D" id="1.10.150.20">
    <property type="entry name" value="5' to 3' exonuclease, C-terminal subdomain"/>
    <property type="match status" value="1"/>
</dbReference>
<evidence type="ECO:0000313" key="1">
    <source>
        <dbReference type="EMBL" id="PJZ51027.1"/>
    </source>
</evidence>
<proteinExistence type="predicted"/>
<dbReference type="InterPro" id="IPR021725">
    <property type="entry name" value="Cdd1"/>
</dbReference>